<dbReference type="InterPro" id="IPR000550">
    <property type="entry name" value="Hppk"/>
</dbReference>
<comment type="pathway">
    <text evidence="1">Cofactor biosynthesis; tetrahydrofolate biosynthesis; 2-amino-4-hydroxy-6-hydroxymethyl-7,8-dihydropteridine diphosphate from 7,8-dihydroneopterin triphosphate: step 4/4.</text>
</comment>
<keyword evidence="6" id="KW-0547">Nucleotide-binding</keyword>
<keyword evidence="5" id="KW-0808">Transferase</keyword>
<accession>H7EI79</accession>
<dbReference type="Pfam" id="PF01288">
    <property type="entry name" value="HPPK"/>
    <property type="match status" value="1"/>
</dbReference>
<comment type="similarity">
    <text evidence="2">Belongs to the HPPK family.</text>
</comment>
<dbReference type="SUPFAM" id="SSF55083">
    <property type="entry name" value="6-hydroxymethyl-7,8-dihydropterin pyrophosphokinase, HPPK"/>
    <property type="match status" value="1"/>
</dbReference>
<dbReference type="Proteomes" id="UP000003571">
    <property type="component" value="Unassembled WGS sequence"/>
</dbReference>
<dbReference type="GO" id="GO:0046656">
    <property type="term" value="P:folic acid biosynthetic process"/>
    <property type="evidence" value="ECO:0007669"/>
    <property type="project" value="UniProtKB-KW"/>
</dbReference>
<keyword evidence="9" id="KW-0289">Folate biosynthesis</keyword>
<evidence type="ECO:0000256" key="2">
    <source>
        <dbReference type="ARBA" id="ARBA00005810"/>
    </source>
</evidence>
<dbReference type="CDD" id="cd00483">
    <property type="entry name" value="HPPK"/>
    <property type="match status" value="1"/>
</dbReference>
<dbReference type="EMBL" id="AGRW01000034">
    <property type="protein sequence ID" value="EIC02758.1"/>
    <property type="molecule type" value="Genomic_DNA"/>
</dbReference>
<evidence type="ECO:0000256" key="5">
    <source>
        <dbReference type="ARBA" id="ARBA00022679"/>
    </source>
</evidence>
<dbReference type="InterPro" id="IPR035907">
    <property type="entry name" value="Hppk_sf"/>
</dbReference>
<evidence type="ECO:0000256" key="11">
    <source>
        <dbReference type="ARBA" id="ARBA00029766"/>
    </source>
</evidence>
<feature type="domain" description="7,8-dihydro-6-hydroxymethylpterin-pyrophosphokinase" evidence="13">
    <location>
        <begin position="7"/>
        <end position="138"/>
    </location>
</feature>
<proteinExistence type="inferred from homology"/>
<evidence type="ECO:0000256" key="1">
    <source>
        <dbReference type="ARBA" id="ARBA00005051"/>
    </source>
</evidence>
<evidence type="ECO:0000256" key="4">
    <source>
        <dbReference type="ARBA" id="ARBA00016218"/>
    </source>
</evidence>
<dbReference type="PANTHER" id="PTHR43071">
    <property type="entry name" value="2-AMINO-4-HYDROXY-6-HYDROXYMETHYLDIHYDROPTERIDINE PYROPHOSPHOKINASE"/>
    <property type="match status" value="1"/>
</dbReference>
<dbReference type="OrthoDB" id="9808041at2"/>
<dbReference type="GO" id="GO:0046654">
    <property type="term" value="P:tetrahydrofolate biosynthetic process"/>
    <property type="evidence" value="ECO:0007669"/>
    <property type="project" value="UniProtKB-UniPathway"/>
</dbReference>
<evidence type="ECO:0000256" key="9">
    <source>
        <dbReference type="ARBA" id="ARBA00022909"/>
    </source>
</evidence>
<dbReference type="UniPathway" id="UPA00077">
    <property type="reaction ID" value="UER00155"/>
</dbReference>
<keyword evidence="7 14" id="KW-0418">Kinase</keyword>
<dbReference type="Gene3D" id="3.30.70.560">
    <property type="entry name" value="7,8-Dihydro-6-hydroxymethylpterin-pyrophosphokinase HPPK"/>
    <property type="match status" value="1"/>
</dbReference>
<comment type="function">
    <text evidence="10">Catalyzes the transfer of pyrophosphate from adenosine triphosphate (ATP) to 6-hydroxymethyl-7,8-dihydropterin, an enzymatic step in folate biosynthesis pathway.</text>
</comment>
<evidence type="ECO:0000256" key="3">
    <source>
        <dbReference type="ARBA" id="ARBA00013253"/>
    </source>
</evidence>
<dbReference type="eggNOG" id="COG0801">
    <property type="taxonomic scope" value="Bacteria"/>
</dbReference>
<dbReference type="RefSeq" id="WP_002702560.1">
    <property type="nucleotide sequence ID" value="NZ_AGRW01000034.1"/>
</dbReference>
<comment type="caution">
    <text evidence="14">The sequence shown here is derived from an EMBL/GenBank/DDBJ whole genome shotgun (WGS) entry which is preliminary data.</text>
</comment>
<dbReference type="PATRIC" id="fig|907348.3.peg.516"/>
<evidence type="ECO:0000256" key="6">
    <source>
        <dbReference type="ARBA" id="ARBA00022741"/>
    </source>
</evidence>
<reference evidence="14 15" key="1">
    <citation type="submission" date="2011-09" db="EMBL/GenBank/DDBJ databases">
        <title>The draft genome of Treponema saccharophilum DSM 2985.</title>
        <authorList>
            <consortium name="US DOE Joint Genome Institute (JGI-PGF)"/>
            <person name="Lucas S."/>
            <person name="Copeland A."/>
            <person name="Lapidus A."/>
            <person name="Glavina del Rio T."/>
            <person name="Dalin E."/>
            <person name="Tice H."/>
            <person name="Bruce D."/>
            <person name="Goodwin L."/>
            <person name="Pitluck S."/>
            <person name="Peters L."/>
            <person name="Kyrpides N."/>
            <person name="Mavromatis K."/>
            <person name="Ivanova N."/>
            <person name="Markowitz V."/>
            <person name="Cheng J.-F."/>
            <person name="Hugenholtz P."/>
            <person name="Woyke T."/>
            <person name="Wu D."/>
            <person name="Gronow S."/>
            <person name="Wellnitz S."/>
            <person name="Brambilla E."/>
            <person name="Klenk H.-P."/>
            <person name="Eisen J.A."/>
        </authorList>
    </citation>
    <scope>NUCLEOTIDE SEQUENCE [LARGE SCALE GENOMIC DNA]</scope>
    <source>
        <strain evidence="14 15">DSM 2985</strain>
    </source>
</reference>
<evidence type="ECO:0000256" key="7">
    <source>
        <dbReference type="ARBA" id="ARBA00022777"/>
    </source>
</evidence>
<evidence type="ECO:0000313" key="15">
    <source>
        <dbReference type="Proteomes" id="UP000003571"/>
    </source>
</evidence>
<name>H7EI79_9SPIR</name>
<dbReference type="NCBIfam" id="TIGR01498">
    <property type="entry name" value="folK"/>
    <property type="match status" value="1"/>
</dbReference>
<protein>
    <recommendedName>
        <fullName evidence="4">2-amino-4-hydroxy-6-hydroxymethyldihydropteridine pyrophosphokinase</fullName>
        <ecNumber evidence="3">2.7.6.3</ecNumber>
    </recommendedName>
    <alternativeName>
        <fullName evidence="11">6-hydroxymethyl-7,8-dihydropterin pyrophosphokinase</fullName>
    </alternativeName>
    <alternativeName>
        <fullName evidence="12">7,8-dihydro-6-hydroxymethylpterin-pyrophosphokinase</fullName>
    </alternativeName>
</protein>
<dbReference type="GO" id="GO:0005524">
    <property type="term" value="F:ATP binding"/>
    <property type="evidence" value="ECO:0007669"/>
    <property type="project" value="UniProtKB-KW"/>
</dbReference>
<evidence type="ECO:0000256" key="10">
    <source>
        <dbReference type="ARBA" id="ARBA00029409"/>
    </source>
</evidence>
<evidence type="ECO:0000256" key="8">
    <source>
        <dbReference type="ARBA" id="ARBA00022840"/>
    </source>
</evidence>
<dbReference type="AlphaFoldDB" id="H7EI79"/>
<keyword evidence="8" id="KW-0067">ATP-binding</keyword>
<dbReference type="GO" id="GO:0003848">
    <property type="term" value="F:2-amino-4-hydroxy-6-hydroxymethyldihydropteridine diphosphokinase activity"/>
    <property type="evidence" value="ECO:0007669"/>
    <property type="project" value="UniProtKB-EC"/>
</dbReference>
<dbReference type="GO" id="GO:0016301">
    <property type="term" value="F:kinase activity"/>
    <property type="evidence" value="ECO:0007669"/>
    <property type="project" value="UniProtKB-KW"/>
</dbReference>
<organism evidence="14 15">
    <name type="scientific">Treponema saccharophilum DSM 2985</name>
    <dbReference type="NCBI Taxonomy" id="907348"/>
    <lineage>
        <taxon>Bacteria</taxon>
        <taxon>Pseudomonadati</taxon>
        <taxon>Spirochaetota</taxon>
        <taxon>Spirochaetia</taxon>
        <taxon>Spirochaetales</taxon>
        <taxon>Treponemataceae</taxon>
        <taxon>Treponema</taxon>
    </lineage>
</organism>
<evidence type="ECO:0000313" key="14">
    <source>
        <dbReference type="EMBL" id="EIC02758.1"/>
    </source>
</evidence>
<gene>
    <name evidence="14" type="ORF">TresaDRAFT_2253</name>
</gene>
<dbReference type="PANTHER" id="PTHR43071:SF1">
    <property type="entry name" value="2-AMINO-4-HYDROXY-6-HYDROXYMETHYLDIHYDROPTERIDINE PYROPHOSPHOKINASE"/>
    <property type="match status" value="1"/>
</dbReference>
<keyword evidence="15" id="KW-1185">Reference proteome</keyword>
<dbReference type="EC" id="2.7.6.3" evidence="3"/>
<evidence type="ECO:0000256" key="12">
    <source>
        <dbReference type="ARBA" id="ARBA00033413"/>
    </source>
</evidence>
<evidence type="ECO:0000259" key="13">
    <source>
        <dbReference type="Pfam" id="PF01288"/>
    </source>
</evidence>
<dbReference type="STRING" id="907348.TresaDRAFT_2253"/>
<sequence length="181" mass="20298">MAGEFVVLGLGSNRKNDGLDCVGLLGEAVRELSPSFSRFCCSSIYRTKPMYVEAQDDFFNMAMCGVLRERWEPLRFLGEIHRIEALLGRNRAAEIRNGPRSLDIDIEYFGGMKISEPDLTVPHPRVHERAFVLVPACEALSAFGGQDALIEEYSTFLGRIGACGVEKFMDSRDFQNLRARV</sequence>